<dbReference type="GO" id="GO:0003676">
    <property type="term" value="F:nucleic acid binding"/>
    <property type="evidence" value="ECO:0007669"/>
    <property type="project" value="InterPro"/>
</dbReference>
<dbReference type="GO" id="GO:0005737">
    <property type="term" value="C:cytoplasm"/>
    <property type="evidence" value="ECO:0007669"/>
    <property type="project" value="TreeGrafter"/>
</dbReference>
<evidence type="ECO:0000256" key="4">
    <source>
        <dbReference type="ARBA" id="ARBA00022801"/>
    </source>
</evidence>
<evidence type="ECO:0000313" key="8">
    <source>
        <dbReference type="EMBL" id="JAA64166.1"/>
    </source>
</evidence>
<comment type="cofactor">
    <cofactor evidence="1">
        <name>Mg(2+)</name>
        <dbReference type="ChEBI" id="CHEBI:18420"/>
    </cofactor>
</comment>
<name>L7MIY5_RHIPC</name>
<reference evidence="8" key="1">
    <citation type="submission" date="2012-11" db="EMBL/GenBank/DDBJ databases">
        <authorList>
            <person name="Lucero-Rivera Y.E."/>
            <person name="Tovar-Ramirez D."/>
        </authorList>
    </citation>
    <scope>NUCLEOTIDE SEQUENCE</scope>
    <source>
        <tissue evidence="8">Salivary gland</tissue>
    </source>
</reference>
<dbReference type="InterPro" id="IPR036397">
    <property type="entry name" value="RNaseH_sf"/>
</dbReference>
<feature type="compositionally biased region" description="Polar residues" evidence="7">
    <location>
        <begin position="150"/>
        <end position="159"/>
    </location>
</feature>
<sequence>VHKLSFCAQPRNAIMVEAASISGLDNMDLQWCPSFGEMVKVVKEFLDTLQPPICLVAHNGDKFDFPLLRAELKHATPSIDLTAFFCCDSLPAFHKILGNAADSQEVTEVLALGELGDKFWEDFEAADIMPESGSDQQLPSQPVERPTPQTPQNKASASVSIPPPVKKRCGNHEENEQRPSHAKSAAKRLFLDAAPANGSNTSSTLAINTPLVNGEKVQRRLSEVYERVVGAKMPLVREAGTDCQALAEICARLGSRFLEYADSNHHMLENVMPMWE</sequence>
<dbReference type="GO" id="GO:0008296">
    <property type="term" value="F:3'-5'-DNA exonuclease activity"/>
    <property type="evidence" value="ECO:0007669"/>
    <property type="project" value="TreeGrafter"/>
</dbReference>
<dbReference type="GO" id="GO:0006308">
    <property type="term" value="P:DNA catabolic process"/>
    <property type="evidence" value="ECO:0007669"/>
    <property type="project" value="TreeGrafter"/>
</dbReference>
<feature type="compositionally biased region" description="Basic and acidic residues" evidence="7">
    <location>
        <begin position="170"/>
        <end position="179"/>
    </location>
</feature>
<dbReference type="SUPFAM" id="SSF53098">
    <property type="entry name" value="Ribonuclease H-like"/>
    <property type="match status" value="1"/>
</dbReference>
<keyword evidence="6" id="KW-0460">Magnesium</keyword>
<dbReference type="PANTHER" id="PTHR13058">
    <property type="entry name" value="THREE PRIME REPAIR EXONUCLEASE 1, 2"/>
    <property type="match status" value="1"/>
</dbReference>
<evidence type="ECO:0000256" key="6">
    <source>
        <dbReference type="ARBA" id="ARBA00022842"/>
    </source>
</evidence>
<dbReference type="EMBL" id="GACK01000868">
    <property type="protein sequence ID" value="JAA64166.1"/>
    <property type="molecule type" value="mRNA"/>
</dbReference>
<dbReference type="GO" id="GO:0046872">
    <property type="term" value="F:metal ion binding"/>
    <property type="evidence" value="ECO:0007669"/>
    <property type="project" value="UniProtKB-KW"/>
</dbReference>
<dbReference type="PANTHER" id="PTHR13058:SF19">
    <property type="entry name" value="LD40940P"/>
    <property type="match status" value="1"/>
</dbReference>
<evidence type="ECO:0000256" key="2">
    <source>
        <dbReference type="ARBA" id="ARBA00022722"/>
    </source>
</evidence>
<dbReference type="Gene3D" id="3.30.420.10">
    <property type="entry name" value="Ribonuclease H-like superfamily/Ribonuclease H"/>
    <property type="match status" value="1"/>
</dbReference>
<evidence type="ECO:0000256" key="1">
    <source>
        <dbReference type="ARBA" id="ARBA00001946"/>
    </source>
</evidence>
<keyword evidence="5 8" id="KW-0269">Exonuclease</keyword>
<feature type="region of interest" description="Disordered" evidence="7">
    <location>
        <begin position="131"/>
        <end position="184"/>
    </location>
</feature>
<evidence type="ECO:0000256" key="5">
    <source>
        <dbReference type="ARBA" id="ARBA00022839"/>
    </source>
</evidence>
<keyword evidence="3" id="KW-0479">Metal-binding</keyword>
<organism evidence="8">
    <name type="scientific">Rhipicephalus pulchellus</name>
    <name type="common">Yellow backed tick</name>
    <name type="synonym">Dermacentor pulchellus</name>
    <dbReference type="NCBI Taxonomy" id="72859"/>
    <lineage>
        <taxon>Eukaryota</taxon>
        <taxon>Metazoa</taxon>
        <taxon>Ecdysozoa</taxon>
        <taxon>Arthropoda</taxon>
        <taxon>Chelicerata</taxon>
        <taxon>Arachnida</taxon>
        <taxon>Acari</taxon>
        <taxon>Parasitiformes</taxon>
        <taxon>Ixodida</taxon>
        <taxon>Ixodoidea</taxon>
        <taxon>Ixodidae</taxon>
        <taxon>Rhipicephalinae</taxon>
        <taxon>Rhipicephalus</taxon>
        <taxon>Rhipicephalus</taxon>
    </lineage>
</organism>
<keyword evidence="4" id="KW-0378">Hydrolase</keyword>
<reference evidence="8" key="2">
    <citation type="journal article" date="2015" name="J. Proteomics">
        <title>Sexual differences in the sialomes of the zebra tick, Rhipicephalus pulchellus.</title>
        <authorList>
            <person name="Tan A.W."/>
            <person name="Francischetti I.M."/>
            <person name="Slovak M."/>
            <person name="Kini R.M."/>
            <person name="Ribeiro J.M."/>
        </authorList>
    </citation>
    <scope>NUCLEOTIDE SEQUENCE</scope>
    <source>
        <tissue evidence="8">Salivary gland</tissue>
    </source>
</reference>
<dbReference type="AlphaFoldDB" id="L7MIY5"/>
<protein>
    <submittedName>
        <fullName evidence="8">Putative deddh 3'-5' exonuclease domain of three prime repair exonuclease</fullName>
    </submittedName>
</protein>
<evidence type="ECO:0000256" key="7">
    <source>
        <dbReference type="SAM" id="MobiDB-lite"/>
    </source>
</evidence>
<dbReference type="InterPro" id="IPR012337">
    <property type="entry name" value="RNaseH-like_sf"/>
</dbReference>
<proteinExistence type="evidence at transcript level"/>
<evidence type="ECO:0000256" key="3">
    <source>
        <dbReference type="ARBA" id="ARBA00022723"/>
    </source>
</evidence>
<keyword evidence="2" id="KW-0540">Nuclease</keyword>
<feature type="non-terminal residue" evidence="8">
    <location>
        <position position="1"/>
    </location>
</feature>
<dbReference type="InterPro" id="IPR040393">
    <property type="entry name" value="TREX1/2"/>
</dbReference>
<accession>L7MIY5</accession>